<dbReference type="EMBL" id="CP096658">
    <property type="protein sequence ID" value="UPV99218.1"/>
    <property type="molecule type" value="Genomic_DNA"/>
</dbReference>
<keyword evidence="7" id="KW-1185">Reference proteome</keyword>
<dbReference type="AlphaFoldDB" id="A0A8U0IGN1"/>
<dbReference type="CDD" id="cd02440">
    <property type="entry name" value="AdoMet_MTases"/>
    <property type="match status" value="1"/>
</dbReference>
<dbReference type="Pfam" id="PF00891">
    <property type="entry name" value="Methyltransf_2"/>
    <property type="match status" value="1"/>
</dbReference>
<dbReference type="GeneID" id="72190559"/>
<reference evidence="6" key="1">
    <citation type="submission" date="2022-04" db="EMBL/GenBank/DDBJ databases">
        <title>Diverse halophilic archaea isolated from saline environments.</title>
        <authorList>
            <person name="Cui H.-L."/>
        </authorList>
    </citation>
    <scope>NUCLEOTIDE SEQUENCE</scope>
    <source>
        <strain evidence="6">XZYJT40</strain>
    </source>
</reference>
<dbReference type="PROSITE" id="PS51683">
    <property type="entry name" value="SAM_OMT_II"/>
    <property type="match status" value="1"/>
</dbReference>
<evidence type="ECO:0000313" key="6">
    <source>
        <dbReference type="EMBL" id="UPV99218.1"/>
    </source>
</evidence>
<dbReference type="SUPFAM" id="SSF53335">
    <property type="entry name" value="S-adenosyl-L-methionine-dependent methyltransferases"/>
    <property type="match status" value="1"/>
</dbReference>
<accession>A0A8U0IGN1</accession>
<evidence type="ECO:0000259" key="4">
    <source>
        <dbReference type="Pfam" id="PF00891"/>
    </source>
</evidence>
<dbReference type="InterPro" id="IPR029063">
    <property type="entry name" value="SAM-dependent_MTases_sf"/>
</dbReference>
<feature type="domain" description="O-methyltransferase C-terminal" evidence="4">
    <location>
        <begin position="138"/>
        <end position="288"/>
    </location>
</feature>
<dbReference type="Gene3D" id="3.40.50.150">
    <property type="entry name" value="Vaccinia Virus protein VP39"/>
    <property type="match status" value="1"/>
</dbReference>
<dbReference type="PANTHER" id="PTHR43712:SF2">
    <property type="entry name" value="O-METHYLTRANSFERASE CICE"/>
    <property type="match status" value="1"/>
</dbReference>
<keyword evidence="1 6" id="KW-0489">Methyltransferase</keyword>
<feature type="domain" description="O-methyltransferase dimerisation" evidence="5">
    <location>
        <begin position="32"/>
        <end position="100"/>
    </location>
</feature>
<dbReference type="GO" id="GO:0046983">
    <property type="term" value="F:protein dimerization activity"/>
    <property type="evidence" value="ECO:0007669"/>
    <property type="project" value="InterPro"/>
</dbReference>
<evidence type="ECO:0000259" key="5">
    <source>
        <dbReference type="Pfam" id="PF08100"/>
    </source>
</evidence>
<dbReference type="InterPro" id="IPR001077">
    <property type="entry name" value="COMT_C"/>
</dbReference>
<dbReference type="RefSeq" id="WP_248653717.1">
    <property type="nucleotide sequence ID" value="NZ_CP096658.1"/>
</dbReference>
<sequence length="351" mass="38543">MPVNPNFLERLLLFGLDRAPTPMLDLFGAAGFEAVALASKLGVFDALGERELTLQALADELDASEAGLAPFLAFLDAQRYVAEDGGRYRNTTMTRKWLVSDSETNVAPWLVFWDELVFPFWDEHLETVVREGEPPRTIYEWFDEEPSRWDLAQRGFRAAASVLVDEVSRKVDVPRGATRLLDVGGGHGLYAADLCRRRPGLEATVFDYPEALSVARAEIAESGLGDRMRVRGGDYWSDDLGDGYDIALVFNVIHANDPAENVRLFERVADALAPGGRIVVLDQLEGSASMPVSAAGLRFVGLTYRVTLDAAVHPYRSVADWLTSAGFERVGRTPIRRASPGNALVQATKSA</sequence>
<dbReference type="InterPro" id="IPR012967">
    <property type="entry name" value="COMT_dimerisation"/>
</dbReference>
<keyword evidence="2" id="KW-0808">Transferase</keyword>
<dbReference type="GO" id="GO:0032259">
    <property type="term" value="P:methylation"/>
    <property type="evidence" value="ECO:0007669"/>
    <property type="project" value="UniProtKB-KW"/>
</dbReference>
<dbReference type="InterPro" id="IPR016461">
    <property type="entry name" value="COMT-like"/>
</dbReference>
<evidence type="ECO:0000313" key="7">
    <source>
        <dbReference type="Proteomes" id="UP000830434"/>
    </source>
</evidence>
<dbReference type="InterPro" id="IPR036388">
    <property type="entry name" value="WH-like_DNA-bd_sf"/>
</dbReference>
<dbReference type="Pfam" id="PF08100">
    <property type="entry name" value="Dimerisation"/>
    <property type="match status" value="1"/>
</dbReference>
<keyword evidence="3" id="KW-0949">S-adenosyl-L-methionine</keyword>
<evidence type="ECO:0000256" key="2">
    <source>
        <dbReference type="ARBA" id="ARBA00022679"/>
    </source>
</evidence>
<protein>
    <submittedName>
        <fullName evidence="6">Methyltransferase</fullName>
    </submittedName>
</protein>
<dbReference type="GO" id="GO:0008171">
    <property type="term" value="F:O-methyltransferase activity"/>
    <property type="evidence" value="ECO:0007669"/>
    <property type="project" value="InterPro"/>
</dbReference>
<proteinExistence type="predicted"/>
<evidence type="ECO:0000256" key="1">
    <source>
        <dbReference type="ARBA" id="ARBA00022603"/>
    </source>
</evidence>
<gene>
    <name evidence="6" type="ORF">M0R88_11850</name>
</gene>
<name>A0A8U0IGN1_9EURY</name>
<dbReference type="Proteomes" id="UP000830434">
    <property type="component" value="Chromosome"/>
</dbReference>
<dbReference type="SUPFAM" id="SSF46785">
    <property type="entry name" value="Winged helix' DNA-binding domain"/>
    <property type="match status" value="1"/>
</dbReference>
<organism evidence="6 7">
    <name type="scientific">Halorussus gelatinilyticus</name>
    <dbReference type="NCBI Taxonomy" id="2937524"/>
    <lineage>
        <taxon>Archaea</taxon>
        <taxon>Methanobacteriati</taxon>
        <taxon>Methanobacteriota</taxon>
        <taxon>Stenosarchaea group</taxon>
        <taxon>Halobacteria</taxon>
        <taxon>Halobacteriales</taxon>
        <taxon>Haladaptataceae</taxon>
        <taxon>Halorussus</taxon>
    </lineage>
</organism>
<dbReference type="PANTHER" id="PTHR43712">
    <property type="entry name" value="PUTATIVE (AFU_ORTHOLOGUE AFUA_4G14580)-RELATED"/>
    <property type="match status" value="1"/>
</dbReference>
<dbReference type="InterPro" id="IPR036390">
    <property type="entry name" value="WH_DNA-bd_sf"/>
</dbReference>
<evidence type="ECO:0000256" key="3">
    <source>
        <dbReference type="ARBA" id="ARBA00022691"/>
    </source>
</evidence>
<dbReference type="KEGG" id="haxz:M0R88_11850"/>
<dbReference type="Gene3D" id="1.10.10.10">
    <property type="entry name" value="Winged helix-like DNA-binding domain superfamily/Winged helix DNA-binding domain"/>
    <property type="match status" value="1"/>
</dbReference>